<gene>
    <name evidence="2" type="ORF">PENSUB_3672</name>
</gene>
<organism evidence="2 3">
    <name type="scientific">Penicillium subrubescens</name>
    <dbReference type="NCBI Taxonomy" id="1316194"/>
    <lineage>
        <taxon>Eukaryota</taxon>
        <taxon>Fungi</taxon>
        <taxon>Dikarya</taxon>
        <taxon>Ascomycota</taxon>
        <taxon>Pezizomycotina</taxon>
        <taxon>Eurotiomycetes</taxon>
        <taxon>Eurotiomycetidae</taxon>
        <taxon>Eurotiales</taxon>
        <taxon>Aspergillaceae</taxon>
        <taxon>Penicillium</taxon>
    </lineage>
</organism>
<keyword evidence="1" id="KW-0472">Membrane</keyword>
<dbReference type="Proteomes" id="UP000186955">
    <property type="component" value="Unassembled WGS sequence"/>
</dbReference>
<keyword evidence="1" id="KW-1133">Transmembrane helix</keyword>
<keyword evidence="3" id="KW-1185">Reference proteome</keyword>
<dbReference type="AlphaFoldDB" id="A0A1Q5UEF6"/>
<protein>
    <submittedName>
        <fullName evidence="2">Uncharacterized protein</fullName>
    </submittedName>
</protein>
<keyword evidence="1" id="KW-0812">Transmembrane</keyword>
<evidence type="ECO:0000256" key="1">
    <source>
        <dbReference type="SAM" id="Phobius"/>
    </source>
</evidence>
<dbReference type="EMBL" id="MNBE01000310">
    <property type="protein sequence ID" value="OKP10852.1"/>
    <property type="molecule type" value="Genomic_DNA"/>
</dbReference>
<feature type="transmembrane region" description="Helical" evidence="1">
    <location>
        <begin position="34"/>
        <end position="59"/>
    </location>
</feature>
<name>A0A1Q5UEF6_9EURO</name>
<evidence type="ECO:0000313" key="2">
    <source>
        <dbReference type="EMBL" id="OKP10852.1"/>
    </source>
</evidence>
<sequence>MALTIGSLGVLIGSPVAGAILFRQNQNGDPESLNYSGTLAFTGISLFVCGLLMTATRVIKNGVKLEKL</sequence>
<evidence type="ECO:0000313" key="3">
    <source>
        <dbReference type="Proteomes" id="UP000186955"/>
    </source>
</evidence>
<comment type="caution">
    <text evidence="2">The sequence shown here is derived from an EMBL/GenBank/DDBJ whole genome shotgun (WGS) entry which is preliminary data.</text>
</comment>
<proteinExistence type="predicted"/>
<reference evidence="2 3" key="1">
    <citation type="submission" date="2016-10" db="EMBL/GenBank/DDBJ databases">
        <title>Genome sequence of the ascomycete fungus Penicillium subrubescens.</title>
        <authorList>
            <person name="De Vries R.P."/>
            <person name="Peng M."/>
            <person name="Dilokpimol A."/>
            <person name="Hilden K."/>
            <person name="Makela M.R."/>
            <person name="Grigoriev I."/>
            <person name="Riley R."/>
            <person name="Granchi Z."/>
        </authorList>
    </citation>
    <scope>NUCLEOTIDE SEQUENCE [LARGE SCALE GENOMIC DNA]</scope>
    <source>
        <strain evidence="2 3">CBS 132785</strain>
    </source>
</reference>
<accession>A0A1Q5UEF6</accession>